<comment type="caution">
    <text evidence="1">The sequence shown here is derived from an EMBL/GenBank/DDBJ whole genome shotgun (WGS) entry which is preliminary data.</text>
</comment>
<dbReference type="Pfam" id="PF02635">
    <property type="entry name" value="DsrE"/>
    <property type="match status" value="1"/>
</dbReference>
<accession>A0ABS1F2H5</accession>
<dbReference type="Proteomes" id="UP000652760">
    <property type="component" value="Unassembled WGS sequence"/>
</dbReference>
<dbReference type="PANTHER" id="PTHR34655">
    <property type="entry name" value="CONSERVED WITHIN P. AEROPHILUM"/>
    <property type="match status" value="1"/>
</dbReference>
<name>A0ABS1F2H5_9PROT</name>
<dbReference type="Gene3D" id="3.40.1260.10">
    <property type="entry name" value="DsrEFH-like"/>
    <property type="match status" value="1"/>
</dbReference>
<dbReference type="SUPFAM" id="SSF75169">
    <property type="entry name" value="DsrEFH-like"/>
    <property type="match status" value="1"/>
</dbReference>
<dbReference type="InterPro" id="IPR027396">
    <property type="entry name" value="DsrEFH-like"/>
</dbReference>
<protein>
    <submittedName>
        <fullName evidence="1">DsrE family protein</fullName>
    </submittedName>
</protein>
<gene>
    <name evidence="1" type="ORF">JHL17_09125</name>
</gene>
<reference evidence="2" key="1">
    <citation type="submission" date="2021-01" db="EMBL/GenBank/DDBJ databases">
        <title>Genome public.</title>
        <authorList>
            <person name="Liu C."/>
            <person name="Sun Q."/>
        </authorList>
    </citation>
    <scope>NUCLEOTIDE SEQUENCE [LARGE SCALE GENOMIC DNA]</scope>
    <source>
        <strain evidence="2">YIM B02556</strain>
    </source>
</reference>
<keyword evidence="2" id="KW-1185">Reference proteome</keyword>
<organism evidence="1 2">
    <name type="scientific">Azospirillum endophyticum</name>
    <dbReference type="NCBI Taxonomy" id="2800326"/>
    <lineage>
        <taxon>Bacteria</taxon>
        <taxon>Pseudomonadati</taxon>
        <taxon>Pseudomonadota</taxon>
        <taxon>Alphaproteobacteria</taxon>
        <taxon>Rhodospirillales</taxon>
        <taxon>Azospirillaceae</taxon>
        <taxon>Azospirillum</taxon>
    </lineage>
</organism>
<dbReference type="InterPro" id="IPR003787">
    <property type="entry name" value="Sulphur_relay_DsrE/F-like"/>
</dbReference>
<dbReference type="PANTHER" id="PTHR34655:SF2">
    <property type="entry name" value="PEROXIREDOXIN FAMILY PROTEIN"/>
    <property type="match status" value="1"/>
</dbReference>
<dbReference type="EMBL" id="JAENHM010000028">
    <property type="protein sequence ID" value="MBK1837574.1"/>
    <property type="molecule type" value="Genomic_DNA"/>
</dbReference>
<evidence type="ECO:0000313" key="2">
    <source>
        <dbReference type="Proteomes" id="UP000652760"/>
    </source>
</evidence>
<proteinExistence type="predicted"/>
<evidence type="ECO:0000313" key="1">
    <source>
        <dbReference type="EMBL" id="MBK1837574.1"/>
    </source>
</evidence>
<sequence>MPETTSGPTAATRIGGTAALSIVLFAGGFDRVHYALVMASAAAATNRKVTLFFTGRALRALVHEREPGVLGWHDLDPADDGSTPVARDRYFATHGLATFEELLEACVAMGVMMMACEMGLRALGLPPGVPLRPDVPVATGGVVTFLNEAPGGGAMLFV</sequence>